<name>A0A2V0PAS8_9CHLO</name>
<feature type="repeat" description="ANK" evidence="3">
    <location>
        <begin position="326"/>
        <end position="358"/>
    </location>
</feature>
<keyword evidence="5" id="KW-1185">Reference proteome</keyword>
<comment type="caution">
    <text evidence="4">The sequence shown here is derived from an EMBL/GenBank/DDBJ whole genome shotgun (WGS) entry which is preliminary data.</text>
</comment>
<dbReference type="OrthoDB" id="527024at2759"/>
<feature type="repeat" description="ANK" evidence="3">
    <location>
        <begin position="80"/>
        <end position="112"/>
    </location>
</feature>
<protein>
    <submittedName>
        <fullName evidence="4">Uncharacterized protein</fullName>
    </submittedName>
</protein>
<gene>
    <name evidence="4" type="ORF">Rsub_09036</name>
</gene>
<reference evidence="4 5" key="1">
    <citation type="journal article" date="2018" name="Sci. Rep.">
        <title>Raphidocelis subcapitata (=Pseudokirchneriella subcapitata) provides an insight into genome evolution and environmental adaptations in the Sphaeropleales.</title>
        <authorList>
            <person name="Suzuki S."/>
            <person name="Yamaguchi H."/>
            <person name="Nakajima N."/>
            <person name="Kawachi M."/>
        </authorList>
    </citation>
    <scope>NUCLEOTIDE SEQUENCE [LARGE SCALE GENOMIC DNA]</scope>
    <source>
        <strain evidence="4 5">NIES-35</strain>
    </source>
</reference>
<dbReference type="SUPFAM" id="SSF48403">
    <property type="entry name" value="Ankyrin repeat"/>
    <property type="match status" value="2"/>
</dbReference>
<dbReference type="InParanoid" id="A0A2V0PAS8"/>
<feature type="repeat" description="ANK" evidence="3">
    <location>
        <begin position="394"/>
        <end position="426"/>
    </location>
</feature>
<feature type="repeat" description="ANK" evidence="3">
    <location>
        <begin position="361"/>
        <end position="393"/>
    </location>
</feature>
<feature type="repeat" description="ANK" evidence="3">
    <location>
        <begin position="223"/>
        <end position="258"/>
    </location>
</feature>
<dbReference type="STRING" id="307507.A0A2V0PAS8"/>
<accession>A0A2V0PAS8</accession>
<feature type="repeat" description="ANK" evidence="3">
    <location>
        <begin position="189"/>
        <end position="221"/>
    </location>
</feature>
<proteinExistence type="predicted"/>
<dbReference type="Pfam" id="PF13637">
    <property type="entry name" value="Ank_4"/>
    <property type="match status" value="1"/>
</dbReference>
<dbReference type="PANTHER" id="PTHR24198">
    <property type="entry name" value="ANKYRIN REPEAT AND PROTEIN KINASE DOMAIN-CONTAINING PROTEIN"/>
    <property type="match status" value="1"/>
</dbReference>
<dbReference type="PROSITE" id="PS50088">
    <property type="entry name" value="ANK_REPEAT"/>
    <property type="match status" value="10"/>
</dbReference>
<keyword evidence="2 3" id="KW-0040">ANK repeat</keyword>
<dbReference type="InterPro" id="IPR036770">
    <property type="entry name" value="Ankyrin_rpt-contain_sf"/>
</dbReference>
<evidence type="ECO:0000313" key="5">
    <source>
        <dbReference type="Proteomes" id="UP000247498"/>
    </source>
</evidence>
<evidence type="ECO:0000256" key="1">
    <source>
        <dbReference type="ARBA" id="ARBA00022737"/>
    </source>
</evidence>
<dbReference type="InterPro" id="IPR002110">
    <property type="entry name" value="Ankyrin_rpt"/>
</dbReference>
<evidence type="ECO:0000313" key="4">
    <source>
        <dbReference type="EMBL" id="GBF96956.1"/>
    </source>
</evidence>
<sequence>MCSVFRRSSGRFKLHECIAEGDIHELAEVARNSSHTAEGLNEYDDEGQTALHIAADQGLSEAVAILSTSGADINVPREEDSRTPLHIAVNEGHCDVVETLLDSGAKVNSPDVDGWLPLHVAAYYGATEITNMLLSHATVVNAQTSKGQTALHIAVEMAENRWINRDYDYQITIKLLLGAGCDVNARDGYGQAAIHVAAKNLDLPTMALLLDHGAAVDAYMEPDGRMPLHIAAARCGHQAHDACELLLARGADINAACKGGRTPLLAAIESNSPSMIKWLLGKGADPRRVCDSGWTAVHLAVRMGLESCVLTLLQHDESLIHQEDSQGFTPLATAAEGGDEEIARLLLDRGADVNQQGSPQRRITALMVATYHKQEGMVRMLIEHGADVNLQDANGHTPLHIASLLNAGHLIPPLLHARADTSLRDNAGRTAEQLARDKSSDEVLKQFSVLAL</sequence>
<feature type="repeat" description="ANK" evidence="3">
    <location>
        <begin position="259"/>
        <end position="285"/>
    </location>
</feature>
<dbReference type="PROSITE" id="PS50297">
    <property type="entry name" value="ANK_REP_REGION"/>
    <property type="match status" value="10"/>
</dbReference>
<dbReference type="PANTHER" id="PTHR24198:SF165">
    <property type="entry name" value="ANKYRIN REPEAT-CONTAINING PROTEIN-RELATED"/>
    <property type="match status" value="1"/>
</dbReference>
<dbReference type="Pfam" id="PF12796">
    <property type="entry name" value="Ank_2"/>
    <property type="match status" value="4"/>
</dbReference>
<evidence type="ECO:0000256" key="2">
    <source>
        <dbReference type="ARBA" id="ARBA00023043"/>
    </source>
</evidence>
<dbReference type="Gene3D" id="1.25.40.20">
    <property type="entry name" value="Ankyrin repeat-containing domain"/>
    <property type="match status" value="3"/>
</dbReference>
<dbReference type="SMART" id="SM00248">
    <property type="entry name" value="ANK"/>
    <property type="match status" value="11"/>
</dbReference>
<dbReference type="Proteomes" id="UP000247498">
    <property type="component" value="Unassembled WGS sequence"/>
</dbReference>
<organism evidence="4 5">
    <name type="scientific">Raphidocelis subcapitata</name>
    <dbReference type="NCBI Taxonomy" id="307507"/>
    <lineage>
        <taxon>Eukaryota</taxon>
        <taxon>Viridiplantae</taxon>
        <taxon>Chlorophyta</taxon>
        <taxon>core chlorophytes</taxon>
        <taxon>Chlorophyceae</taxon>
        <taxon>CS clade</taxon>
        <taxon>Sphaeropleales</taxon>
        <taxon>Selenastraceae</taxon>
        <taxon>Raphidocelis</taxon>
    </lineage>
</organism>
<dbReference type="PRINTS" id="PR01415">
    <property type="entry name" value="ANKYRIN"/>
</dbReference>
<dbReference type="AlphaFoldDB" id="A0A2V0PAS8"/>
<feature type="repeat" description="ANK" evidence="3">
    <location>
        <begin position="146"/>
        <end position="188"/>
    </location>
</feature>
<dbReference type="EMBL" id="BDRX01000089">
    <property type="protein sequence ID" value="GBF96956.1"/>
    <property type="molecule type" value="Genomic_DNA"/>
</dbReference>
<keyword evidence="1" id="KW-0677">Repeat</keyword>
<evidence type="ECO:0000256" key="3">
    <source>
        <dbReference type="PROSITE-ProRule" id="PRU00023"/>
    </source>
</evidence>
<feature type="repeat" description="ANK" evidence="3">
    <location>
        <begin position="113"/>
        <end position="145"/>
    </location>
</feature>
<feature type="repeat" description="ANK" evidence="3">
    <location>
        <begin position="46"/>
        <end position="78"/>
    </location>
</feature>